<dbReference type="Proteomes" id="UP000664480">
    <property type="component" value="Unassembled WGS sequence"/>
</dbReference>
<reference evidence="1 2" key="1">
    <citation type="submission" date="2021-03" db="EMBL/GenBank/DDBJ databases">
        <title>novel species isolated from a fishpond in China.</title>
        <authorList>
            <person name="Lu H."/>
            <person name="Cai Z."/>
        </authorList>
    </citation>
    <scope>NUCLEOTIDE SEQUENCE [LARGE SCALE GENOMIC DNA]</scope>
    <source>
        <strain evidence="1 2">YJ13C</strain>
    </source>
</reference>
<protein>
    <submittedName>
        <fullName evidence="1">Uncharacterized protein</fullName>
    </submittedName>
</protein>
<evidence type="ECO:0000313" key="2">
    <source>
        <dbReference type="Proteomes" id="UP000664480"/>
    </source>
</evidence>
<accession>A0ABS3CL27</accession>
<keyword evidence="2" id="KW-1185">Reference proteome</keyword>
<dbReference type="EMBL" id="JAFKCU010000007">
    <property type="protein sequence ID" value="MBN7817777.1"/>
    <property type="molecule type" value="Genomic_DNA"/>
</dbReference>
<evidence type="ECO:0000313" key="1">
    <source>
        <dbReference type="EMBL" id="MBN7817777.1"/>
    </source>
</evidence>
<gene>
    <name evidence="1" type="ORF">J0A69_20205</name>
</gene>
<organism evidence="1 2">
    <name type="scientific">Algoriphagus pacificus</name>
    <dbReference type="NCBI Taxonomy" id="2811234"/>
    <lineage>
        <taxon>Bacteria</taxon>
        <taxon>Pseudomonadati</taxon>
        <taxon>Bacteroidota</taxon>
        <taxon>Cytophagia</taxon>
        <taxon>Cytophagales</taxon>
        <taxon>Cyclobacteriaceae</taxon>
        <taxon>Algoriphagus</taxon>
    </lineage>
</organism>
<comment type="caution">
    <text evidence="1">The sequence shown here is derived from an EMBL/GenBank/DDBJ whole genome shotgun (WGS) entry which is preliminary data.</text>
</comment>
<name>A0ABS3CL27_9BACT</name>
<proteinExistence type="predicted"/>
<sequence>MITKKDIPLDLLKTIEPIAQANLDLIQFKREDNTFYCFVENDSNSKNFFKIFIDGSKRIGNYDKSKYGFEFKPASASIAKHRVSQTNSNELGEQFQNWINLIRDIHEIPSVHDDNFVRQYAEFYYNEFKIVDEDADISPFDPNQQDLVEVYLLSLSSAIEQSSDKLSDAVKNELIYDIQIIQAALPTTTKGQVMKGITKVFGKLYKTSKTLAKDIVAEARKYLIKKLIELGIEYGPRLLEMFNKD</sequence>
<dbReference type="RefSeq" id="WP_206588444.1">
    <property type="nucleotide sequence ID" value="NZ_JAFKCU010000007.1"/>
</dbReference>